<reference evidence="4" key="1">
    <citation type="submission" date="2016-04" db="UniProtKB">
        <authorList>
            <consortium name="WormBaseParasite"/>
        </authorList>
    </citation>
    <scope>IDENTIFICATION</scope>
</reference>
<feature type="compositionally biased region" description="Basic and acidic residues" evidence="1">
    <location>
        <begin position="67"/>
        <end position="76"/>
    </location>
</feature>
<feature type="compositionally biased region" description="Polar residues" evidence="1">
    <location>
        <begin position="94"/>
        <end position="106"/>
    </location>
</feature>
<evidence type="ECO:0000313" key="3">
    <source>
        <dbReference type="Proteomes" id="UP000268014"/>
    </source>
</evidence>
<dbReference type="WBParaSite" id="HPLM_0000843001-mRNA-1">
    <property type="protein sequence ID" value="HPLM_0000843001-mRNA-1"/>
    <property type="gene ID" value="HPLM_0000843001"/>
</dbReference>
<reference evidence="2 3" key="2">
    <citation type="submission" date="2018-11" db="EMBL/GenBank/DDBJ databases">
        <authorList>
            <consortium name="Pathogen Informatics"/>
        </authorList>
    </citation>
    <scope>NUCLEOTIDE SEQUENCE [LARGE SCALE GENOMIC DNA]</scope>
    <source>
        <strain evidence="2 3">MHpl1</strain>
    </source>
</reference>
<dbReference type="Proteomes" id="UP000268014">
    <property type="component" value="Unassembled WGS sequence"/>
</dbReference>
<dbReference type="OrthoDB" id="5875663at2759"/>
<accession>A0A158QMH4</accession>
<proteinExistence type="predicted"/>
<dbReference type="EMBL" id="UZAF01016858">
    <property type="protein sequence ID" value="VDO34824.1"/>
    <property type="molecule type" value="Genomic_DNA"/>
</dbReference>
<dbReference type="OMA" id="MEYAAVC"/>
<evidence type="ECO:0000256" key="1">
    <source>
        <dbReference type="SAM" id="MobiDB-lite"/>
    </source>
</evidence>
<feature type="region of interest" description="Disordered" evidence="1">
    <location>
        <begin position="28"/>
        <end position="141"/>
    </location>
</feature>
<evidence type="ECO:0000313" key="4">
    <source>
        <dbReference type="WBParaSite" id="HPLM_0000843001-mRNA-1"/>
    </source>
</evidence>
<feature type="compositionally biased region" description="Polar residues" evidence="1">
    <location>
        <begin position="30"/>
        <end position="52"/>
    </location>
</feature>
<name>A0A158QMH4_HAEPC</name>
<keyword evidence="3" id="KW-1185">Reference proteome</keyword>
<organism evidence="4">
    <name type="scientific">Haemonchus placei</name>
    <name type="common">Barber's pole worm</name>
    <dbReference type="NCBI Taxonomy" id="6290"/>
    <lineage>
        <taxon>Eukaryota</taxon>
        <taxon>Metazoa</taxon>
        <taxon>Ecdysozoa</taxon>
        <taxon>Nematoda</taxon>
        <taxon>Chromadorea</taxon>
        <taxon>Rhabditida</taxon>
        <taxon>Rhabditina</taxon>
        <taxon>Rhabditomorpha</taxon>
        <taxon>Strongyloidea</taxon>
        <taxon>Trichostrongylidae</taxon>
        <taxon>Haemonchus</taxon>
    </lineage>
</organism>
<protein>
    <submittedName>
        <fullName evidence="2 4">Uncharacterized protein</fullName>
    </submittedName>
</protein>
<feature type="region of interest" description="Disordered" evidence="1">
    <location>
        <begin position="158"/>
        <end position="194"/>
    </location>
</feature>
<dbReference type="AlphaFoldDB" id="A0A158QMH4"/>
<evidence type="ECO:0000313" key="2">
    <source>
        <dbReference type="EMBL" id="VDO34824.1"/>
    </source>
</evidence>
<feature type="compositionally biased region" description="Basic and acidic residues" evidence="1">
    <location>
        <begin position="171"/>
        <end position="183"/>
    </location>
</feature>
<sequence>MYAASTKQPENLSQSALSYLQSLDKATKALRQNQTTENKAPNLNSLQDSSRAPTERRRSLSLMISELRQKTQKDYVFDESDDDKSTSGRRSHLSGKTPSFDSSSSTGEERILFDLPLDSGKEDSKKSGATSRGLPGLELGRKSISELRELRTSIDHSLIKPPKVLKHHNTRERLSSTSRKESSDIPDFESESGEQLVVPRRNDFKTKSPFRAAVESGSDIESIDFDISATKDLEVDPSSGSSTLRDYDSDFDSVSTEKNVFEADSISDKKFWEFIRAYNRAEKGRSTGFNAKKEVEFCSSNVHHITKDVLRTHLQLLKEFHRLEWTSLQEWNAILDDIREKYDGPSTEKLKAVIEKRTKHYSTR</sequence>
<gene>
    <name evidence="2" type="ORF">HPLM_LOCUS8422</name>
</gene>